<dbReference type="AlphaFoldDB" id="A0A9Q9IQW4"/>
<feature type="coiled-coil region" evidence="1">
    <location>
        <begin position="140"/>
        <end position="185"/>
    </location>
</feature>
<keyword evidence="5" id="KW-1185">Reference proteome</keyword>
<dbReference type="EMBL" id="CP073767">
    <property type="protein sequence ID" value="UWZ60186.1"/>
    <property type="molecule type" value="Genomic_DNA"/>
</dbReference>
<dbReference type="OrthoDB" id="2989771at2"/>
<gene>
    <name evidence="4" type="ORF">Daura_48945</name>
</gene>
<evidence type="ECO:0000313" key="4">
    <source>
        <dbReference type="EMBL" id="UWZ60186.1"/>
    </source>
</evidence>
<feature type="domain" description="ARB-07466-like C-terminal" evidence="3">
    <location>
        <begin position="228"/>
        <end position="335"/>
    </location>
</feature>
<evidence type="ECO:0000259" key="3">
    <source>
        <dbReference type="Pfam" id="PF26571"/>
    </source>
</evidence>
<dbReference type="Pfam" id="PF26571">
    <property type="entry name" value="VldE"/>
    <property type="match status" value="1"/>
</dbReference>
<dbReference type="Gene3D" id="6.10.250.3150">
    <property type="match status" value="1"/>
</dbReference>
<organism evidence="4 5">
    <name type="scientific">Dactylosporangium aurantiacum</name>
    <dbReference type="NCBI Taxonomy" id="35754"/>
    <lineage>
        <taxon>Bacteria</taxon>
        <taxon>Bacillati</taxon>
        <taxon>Actinomycetota</taxon>
        <taxon>Actinomycetes</taxon>
        <taxon>Micromonosporales</taxon>
        <taxon>Micromonosporaceae</taxon>
        <taxon>Dactylosporangium</taxon>
    </lineage>
</organism>
<feature type="chain" id="PRO_5040146685" description="ARB-07466-like C-terminal domain-containing protein" evidence="2">
    <location>
        <begin position="35"/>
        <end position="344"/>
    </location>
</feature>
<evidence type="ECO:0000256" key="1">
    <source>
        <dbReference type="SAM" id="Coils"/>
    </source>
</evidence>
<keyword evidence="1" id="KW-0175">Coiled coil</keyword>
<accession>A0A9Q9IQW4</accession>
<evidence type="ECO:0000313" key="5">
    <source>
        <dbReference type="Proteomes" id="UP001058003"/>
    </source>
</evidence>
<dbReference type="Proteomes" id="UP001058003">
    <property type="component" value="Chromosome"/>
</dbReference>
<name>A0A9Q9IQW4_9ACTN</name>
<keyword evidence="2" id="KW-0732">Signal</keyword>
<dbReference type="InterPro" id="IPR058593">
    <property type="entry name" value="ARB_07466-like_C"/>
</dbReference>
<sequence>MVRLPEGTPLRKRLIASLLAALVVLGAWAVPAGAAPGDPTAAPDEGSANMTLGELLDKANGEFLDAQGILEVSKQRQAELTTKIAGMQRQLDVILAEVNVIAGAAYRTGGVRTAAALIQSESTEAFIERTMMVNTVARYNDRQIGQLTKLQKELGEAKKAVDAEVAQQQAQADIMAKKKKDAEAALVRMGGRANGYVNANSPLATPAPRNANGSWPKENCIIDDPTTTGCVTPRMLHAVKEAQKAGFTRYYSCFRPSGPYEHPKGRACDFAAQANGFGGVATGGDKTYGGNLAAFFVRNASALGVLYVIWFRQVWTPAAGWHAYSGGNGDPSSDHTNHVHLSVY</sequence>
<protein>
    <recommendedName>
        <fullName evidence="3">ARB-07466-like C-terminal domain-containing protein</fullName>
    </recommendedName>
</protein>
<proteinExistence type="predicted"/>
<evidence type="ECO:0000256" key="2">
    <source>
        <dbReference type="SAM" id="SignalP"/>
    </source>
</evidence>
<dbReference type="KEGG" id="daur:Daura_48945"/>
<reference evidence="4" key="1">
    <citation type="submission" date="2021-04" db="EMBL/GenBank/DDBJ databases">
        <title>Dactylosporangium aurantiacum NRRL B-8018 full assembly.</title>
        <authorList>
            <person name="Hartkoorn R.C."/>
            <person name="Beaudoing E."/>
            <person name="Hot D."/>
        </authorList>
    </citation>
    <scope>NUCLEOTIDE SEQUENCE</scope>
    <source>
        <strain evidence="4">NRRL B-8018</strain>
    </source>
</reference>
<feature type="signal peptide" evidence="2">
    <location>
        <begin position="1"/>
        <end position="34"/>
    </location>
</feature>